<name>A0A2J6RZ72_HYAVF</name>
<dbReference type="OrthoDB" id="5347061at2759"/>
<dbReference type="Proteomes" id="UP000235786">
    <property type="component" value="Unassembled WGS sequence"/>
</dbReference>
<dbReference type="STRING" id="1149755.A0A2J6RZ72"/>
<proteinExistence type="predicted"/>
<feature type="domain" description="Heterokaryon incompatibility" evidence="1">
    <location>
        <begin position="56"/>
        <end position="214"/>
    </location>
</feature>
<accession>A0A2J6RZ72</accession>
<organism evidence="2 3">
    <name type="scientific">Hyaloscypha variabilis (strain UAMH 11265 / GT02V1 / F)</name>
    <name type="common">Meliniomyces variabilis</name>
    <dbReference type="NCBI Taxonomy" id="1149755"/>
    <lineage>
        <taxon>Eukaryota</taxon>
        <taxon>Fungi</taxon>
        <taxon>Dikarya</taxon>
        <taxon>Ascomycota</taxon>
        <taxon>Pezizomycotina</taxon>
        <taxon>Leotiomycetes</taxon>
        <taxon>Helotiales</taxon>
        <taxon>Hyaloscyphaceae</taxon>
        <taxon>Hyaloscypha</taxon>
        <taxon>Hyaloscypha variabilis</taxon>
    </lineage>
</organism>
<dbReference type="PANTHER" id="PTHR33112:SF16">
    <property type="entry name" value="HETEROKARYON INCOMPATIBILITY DOMAIN-CONTAINING PROTEIN"/>
    <property type="match status" value="1"/>
</dbReference>
<keyword evidence="3" id="KW-1185">Reference proteome</keyword>
<feature type="non-terminal residue" evidence="2">
    <location>
        <position position="1"/>
    </location>
</feature>
<dbReference type="Pfam" id="PF06985">
    <property type="entry name" value="HET"/>
    <property type="match status" value="1"/>
</dbReference>
<evidence type="ECO:0000313" key="3">
    <source>
        <dbReference type="Proteomes" id="UP000235786"/>
    </source>
</evidence>
<reference evidence="2 3" key="1">
    <citation type="submission" date="2016-04" db="EMBL/GenBank/DDBJ databases">
        <title>A degradative enzymes factory behind the ericoid mycorrhizal symbiosis.</title>
        <authorList>
            <consortium name="DOE Joint Genome Institute"/>
            <person name="Martino E."/>
            <person name="Morin E."/>
            <person name="Grelet G."/>
            <person name="Kuo A."/>
            <person name="Kohler A."/>
            <person name="Daghino S."/>
            <person name="Barry K."/>
            <person name="Choi C."/>
            <person name="Cichocki N."/>
            <person name="Clum A."/>
            <person name="Copeland A."/>
            <person name="Hainaut M."/>
            <person name="Haridas S."/>
            <person name="Labutti K."/>
            <person name="Lindquist E."/>
            <person name="Lipzen A."/>
            <person name="Khouja H.-R."/>
            <person name="Murat C."/>
            <person name="Ohm R."/>
            <person name="Olson A."/>
            <person name="Spatafora J."/>
            <person name="Veneault-Fourrey C."/>
            <person name="Henrissat B."/>
            <person name="Grigoriev I."/>
            <person name="Martin F."/>
            <person name="Perotto S."/>
        </authorList>
    </citation>
    <scope>NUCLEOTIDE SEQUENCE [LARGE SCALE GENOMIC DNA]</scope>
    <source>
        <strain evidence="2 3">F</strain>
    </source>
</reference>
<sequence>VEVIRSWLDDCEWNHMACKPCKSFLPRRLIDVGDPLKCISPRLVSSTGLKMHPLRYATLSHCWGTLQPLRTTKATEETYRQEIRLKCLPKTFLDALFLSASLGIQYLWIDCLCIVQDDELEWQQQAAQMADIYKGSSLTIAATDSPNSDGGCFLGQLPALLEGVNSNSSRHSTPFIVHDLQSNVFILAIFQSEMFTKTFFQHSVLSKRVWVLQELALSPRVIHCARDELCWQCNVRCEAESGTIYDISSFPDLPSIPKLHTRFQSDSNKI</sequence>
<dbReference type="EMBL" id="KZ613942">
    <property type="protein sequence ID" value="PMD43797.1"/>
    <property type="molecule type" value="Genomic_DNA"/>
</dbReference>
<protein>
    <submittedName>
        <fullName evidence="2">HET-domain-containing protein</fullName>
    </submittedName>
</protein>
<gene>
    <name evidence="2" type="ORF">L207DRAFT_423410</name>
</gene>
<evidence type="ECO:0000259" key="1">
    <source>
        <dbReference type="Pfam" id="PF06985"/>
    </source>
</evidence>
<dbReference type="AlphaFoldDB" id="A0A2J6RZ72"/>
<evidence type="ECO:0000313" key="2">
    <source>
        <dbReference type="EMBL" id="PMD43797.1"/>
    </source>
</evidence>
<dbReference type="PANTHER" id="PTHR33112">
    <property type="entry name" value="DOMAIN PROTEIN, PUTATIVE-RELATED"/>
    <property type="match status" value="1"/>
</dbReference>
<dbReference type="InterPro" id="IPR010730">
    <property type="entry name" value="HET"/>
</dbReference>